<reference evidence="1" key="1">
    <citation type="journal article" date="2023" name="Access Microbiol">
        <title>De-novo genome assembly for Akanthomyces muscarius, a biocontrol agent of insect agricultural pests.</title>
        <authorList>
            <person name="Erdos Z."/>
            <person name="Studholme D.J."/>
            <person name="Raymond B."/>
            <person name="Sharma M."/>
        </authorList>
    </citation>
    <scope>NUCLEOTIDE SEQUENCE</scope>
    <source>
        <strain evidence="1">Ve6</strain>
    </source>
</reference>
<dbReference type="GeneID" id="80891034"/>
<evidence type="ECO:0000313" key="2">
    <source>
        <dbReference type="Proteomes" id="UP001144673"/>
    </source>
</evidence>
<accession>A0A9W8Q5D3</accession>
<name>A0A9W8Q5D3_AKAMU</name>
<dbReference type="Proteomes" id="UP001144673">
    <property type="component" value="Chromosome 2"/>
</dbReference>
<proteinExistence type="predicted"/>
<organism evidence="1 2">
    <name type="scientific">Akanthomyces muscarius</name>
    <name type="common">Entomopathogenic fungus</name>
    <name type="synonym">Lecanicillium muscarium</name>
    <dbReference type="NCBI Taxonomy" id="2231603"/>
    <lineage>
        <taxon>Eukaryota</taxon>
        <taxon>Fungi</taxon>
        <taxon>Dikarya</taxon>
        <taxon>Ascomycota</taxon>
        <taxon>Pezizomycotina</taxon>
        <taxon>Sordariomycetes</taxon>
        <taxon>Hypocreomycetidae</taxon>
        <taxon>Hypocreales</taxon>
        <taxon>Cordycipitaceae</taxon>
        <taxon>Akanthomyces</taxon>
    </lineage>
</organism>
<sequence>MSGCRQRWDEVGFANNKYRYRQSVNEIHTVWLLGRLSPASVANWLHKQGQREVAEAKQSLPPVSALGLPLAGCDRVIVTRLRVPLRSIPAGEGTSAARD</sequence>
<comment type="caution">
    <text evidence="1">The sequence shown here is derived from an EMBL/GenBank/DDBJ whole genome shotgun (WGS) entry which is preliminary data.</text>
</comment>
<protein>
    <submittedName>
        <fullName evidence="1">Uncharacterized protein</fullName>
    </submittedName>
</protein>
<dbReference type="AlphaFoldDB" id="A0A9W8Q5D3"/>
<dbReference type="RefSeq" id="XP_056048682.1">
    <property type="nucleotide sequence ID" value="XM_056195011.1"/>
</dbReference>
<keyword evidence="2" id="KW-1185">Reference proteome</keyword>
<dbReference type="EMBL" id="JAJHUN010000011">
    <property type="protein sequence ID" value="KAJ4145012.1"/>
    <property type="molecule type" value="Genomic_DNA"/>
</dbReference>
<dbReference type="KEGG" id="amus:LMH87_003875"/>
<evidence type="ECO:0000313" key="1">
    <source>
        <dbReference type="EMBL" id="KAJ4145012.1"/>
    </source>
</evidence>
<gene>
    <name evidence="1" type="ORF">LMH87_003875</name>
</gene>